<dbReference type="Proteomes" id="UP000234748">
    <property type="component" value="Unassembled WGS sequence"/>
</dbReference>
<sequence length="78" mass="8659">MEQQDVIKIHGPLSQKDTDEIVRSLNGVWGVLKADVNQESGEARIGYDKNAASIQDFQQAIRDSGYDIETDNQNLPGK</sequence>
<dbReference type="CDD" id="cd00371">
    <property type="entry name" value="HMA"/>
    <property type="match status" value="1"/>
</dbReference>
<dbReference type="OrthoDB" id="2884671at2"/>
<comment type="caution">
    <text evidence="2">The sequence shown here is derived from an EMBL/GenBank/DDBJ whole genome shotgun (WGS) entry which is preliminary data.</text>
</comment>
<dbReference type="InterPro" id="IPR036163">
    <property type="entry name" value="HMA_dom_sf"/>
</dbReference>
<evidence type="ECO:0000259" key="1">
    <source>
        <dbReference type="PROSITE" id="PS50846"/>
    </source>
</evidence>
<dbReference type="Gene3D" id="3.30.70.100">
    <property type="match status" value="1"/>
</dbReference>
<accession>A0A2N5M3A7</accession>
<reference evidence="2 3" key="1">
    <citation type="submission" date="2017-11" db="EMBL/GenBank/DDBJ databases">
        <title>Comparitive Functional Genomics of Dry Heat Resistant strains isolated from the Viking Spacecraft.</title>
        <authorList>
            <person name="Seuylemezian A."/>
            <person name="Cooper K."/>
            <person name="Vaishampayan P."/>
        </authorList>
    </citation>
    <scope>NUCLEOTIDE SEQUENCE [LARGE SCALE GENOMIC DNA]</scope>
    <source>
        <strain evidence="2 3">V1-29</strain>
    </source>
</reference>
<dbReference type="PROSITE" id="PS50846">
    <property type="entry name" value="HMA_2"/>
    <property type="match status" value="1"/>
</dbReference>
<proteinExistence type="predicted"/>
<organism evidence="2 3">
    <name type="scientific">Peribacillus deserti</name>
    <dbReference type="NCBI Taxonomy" id="673318"/>
    <lineage>
        <taxon>Bacteria</taxon>
        <taxon>Bacillati</taxon>
        <taxon>Bacillota</taxon>
        <taxon>Bacilli</taxon>
        <taxon>Bacillales</taxon>
        <taxon>Bacillaceae</taxon>
        <taxon>Peribacillus</taxon>
    </lineage>
</organism>
<dbReference type="EMBL" id="PGUY01000051">
    <property type="protein sequence ID" value="PLT28822.1"/>
    <property type="molecule type" value="Genomic_DNA"/>
</dbReference>
<feature type="domain" description="HMA" evidence="1">
    <location>
        <begin position="1"/>
        <end position="69"/>
    </location>
</feature>
<dbReference type="RefSeq" id="WP_101644146.1">
    <property type="nucleotide sequence ID" value="NZ_PGUY01000051.1"/>
</dbReference>
<evidence type="ECO:0000313" key="2">
    <source>
        <dbReference type="EMBL" id="PLT28822.1"/>
    </source>
</evidence>
<dbReference type="InterPro" id="IPR006121">
    <property type="entry name" value="HMA_dom"/>
</dbReference>
<name>A0A2N5M3A7_9BACI</name>
<dbReference type="SUPFAM" id="SSF55008">
    <property type="entry name" value="HMA, heavy metal-associated domain"/>
    <property type="match status" value="1"/>
</dbReference>
<evidence type="ECO:0000313" key="3">
    <source>
        <dbReference type="Proteomes" id="UP000234748"/>
    </source>
</evidence>
<dbReference type="AlphaFoldDB" id="A0A2N5M3A7"/>
<keyword evidence="3" id="KW-1185">Reference proteome</keyword>
<gene>
    <name evidence="2" type="ORF">CUU66_16530</name>
</gene>
<protein>
    <recommendedName>
        <fullName evidence="1">HMA domain-containing protein</fullName>
    </recommendedName>
</protein>
<dbReference type="GO" id="GO:0046872">
    <property type="term" value="F:metal ion binding"/>
    <property type="evidence" value="ECO:0007669"/>
    <property type="project" value="InterPro"/>
</dbReference>